<dbReference type="AlphaFoldDB" id="A0A8S1IM96"/>
<comment type="caution">
    <text evidence="1">The sequence shown here is derived from an EMBL/GenBank/DDBJ whole genome shotgun (WGS) entry which is preliminary data.</text>
</comment>
<dbReference type="Proteomes" id="UP000708148">
    <property type="component" value="Unassembled WGS sequence"/>
</dbReference>
<dbReference type="EMBL" id="CAJHUC010000341">
    <property type="protein sequence ID" value="CAD7695417.1"/>
    <property type="molecule type" value="Genomic_DNA"/>
</dbReference>
<evidence type="ECO:0000313" key="1">
    <source>
        <dbReference type="EMBL" id="CAD7695417.1"/>
    </source>
</evidence>
<gene>
    <name evidence="1" type="ORF">OSTQU699_LOCUS778</name>
</gene>
<reference evidence="1" key="1">
    <citation type="submission" date="2020-12" db="EMBL/GenBank/DDBJ databases">
        <authorList>
            <person name="Iha C."/>
        </authorList>
    </citation>
    <scope>NUCLEOTIDE SEQUENCE</scope>
</reference>
<protein>
    <submittedName>
        <fullName evidence="1">Uncharacterized protein</fullName>
    </submittedName>
</protein>
<proteinExistence type="predicted"/>
<evidence type="ECO:0000313" key="2">
    <source>
        <dbReference type="Proteomes" id="UP000708148"/>
    </source>
</evidence>
<accession>A0A8S1IM96</accession>
<sequence>MVRGLAKRGPEVMERHCCAQGQGSVHSADVDADQHAVFSWQLPVSFVTCVQLERGPARRIGRVCVCVRVYVSACVLYVPELMSLLEAAGSRSQRHFGLDLFPGQVAACPEFLSGVLIVLSRLLGHLVPSQGGQHLLMGRARNSQAISSMATGLWACGHRRSCRNCGCRACNPQERRSTLCSCFCEGTCDRTFRFVSPTGQNGEYHRWAGGGEAGEGQGCWVGR</sequence>
<organism evidence="1 2">
    <name type="scientific">Ostreobium quekettii</name>
    <dbReference type="NCBI Taxonomy" id="121088"/>
    <lineage>
        <taxon>Eukaryota</taxon>
        <taxon>Viridiplantae</taxon>
        <taxon>Chlorophyta</taxon>
        <taxon>core chlorophytes</taxon>
        <taxon>Ulvophyceae</taxon>
        <taxon>TCBD clade</taxon>
        <taxon>Bryopsidales</taxon>
        <taxon>Ostreobineae</taxon>
        <taxon>Ostreobiaceae</taxon>
        <taxon>Ostreobium</taxon>
    </lineage>
</organism>
<name>A0A8S1IM96_9CHLO</name>
<keyword evidence="2" id="KW-1185">Reference proteome</keyword>